<evidence type="ECO:0000256" key="1">
    <source>
        <dbReference type="ARBA" id="ARBA00008779"/>
    </source>
</evidence>
<evidence type="ECO:0000313" key="8">
    <source>
        <dbReference type="EMBL" id="SEB00561.1"/>
    </source>
</evidence>
<keyword evidence="9" id="KW-1185">Reference proteome</keyword>
<keyword evidence="4" id="KW-0106">Calcium</keyword>
<dbReference type="InterPro" id="IPR024607">
    <property type="entry name" value="Sulfatase_CS"/>
</dbReference>
<feature type="domain" description="Sulfatase N-terminal" evidence="7">
    <location>
        <begin position="29"/>
        <end position="438"/>
    </location>
</feature>
<evidence type="ECO:0000313" key="9">
    <source>
        <dbReference type="Proteomes" id="UP000198703"/>
    </source>
</evidence>
<dbReference type="Proteomes" id="UP000198703">
    <property type="component" value="Unassembled WGS sequence"/>
</dbReference>
<evidence type="ECO:0000256" key="4">
    <source>
        <dbReference type="ARBA" id="ARBA00022837"/>
    </source>
</evidence>
<dbReference type="AlphaFoldDB" id="A0A1H4FTT8"/>
<dbReference type="GO" id="GO:0004065">
    <property type="term" value="F:arylsulfatase activity"/>
    <property type="evidence" value="ECO:0007669"/>
    <property type="project" value="TreeGrafter"/>
</dbReference>
<dbReference type="PROSITE" id="PS00523">
    <property type="entry name" value="SULFATASE_1"/>
    <property type="match status" value="1"/>
</dbReference>
<dbReference type="Gene3D" id="3.40.720.10">
    <property type="entry name" value="Alkaline Phosphatase, subunit A"/>
    <property type="match status" value="1"/>
</dbReference>
<evidence type="ECO:0000259" key="7">
    <source>
        <dbReference type="Pfam" id="PF00884"/>
    </source>
</evidence>
<evidence type="ECO:0000256" key="2">
    <source>
        <dbReference type="ARBA" id="ARBA00022723"/>
    </source>
</evidence>
<keyword evidence="3" id="KW-0378">Hydrolase</keyword>
<keyword evidence="5" id="KW-1133">Transmembrane helix</keyword>
<comment type="similarity">
    <text evidence="1">Belongs to the sulfatase family.</text>
</comment>
<keyword evidence="6" id="KW-0732">Signal</keyword>
<dbReference type="GO" id="GO:0046872">
    <property type="term" value="F:metal ion binding"/>
    <property type="evidence" value="ECO:0007669"/>
    <property type="project" value="UniProtKB-KW"/>
</dbReference>
<dbReference type="EMBL" id="FNQM01000028">
    <property type="protein sequence ID" value="SEB00561.1"/>
    <property type="molecule type" value="Genomic_DNA"/>
</dbReference>
<dbReference type="SUPFAM" id="SSF53649">
    <property type="entry name" value="Alkaline phosphatase-like"/>
    <property type="match status" value="1"/>
</dbReference>
<keyword evidence="5" id="KW-0812">Transmembrane</keyword>
<dbReference type="InterPro" id="IPR017850">
    <property type="entry name" value="Alkaline_phosphatase_core_sf"/>
</dbReference>
<proteinExistence type="inferred from homology"/>
<keyword evidence="2" id="KW-0479">Metal-binding</keyword>
<feature type="transmembrane region" description="Helical" evidence="5">
    <location>
        <begin position="561"/>
        <end position="583"/>
    </location>
</feature>
<organism evidence="8 9">
    <name type="scientific">Rubrimonas cliftonensis</name>
    <dbReference type="NCBI Taxonomy" id="89524"/>
    <lineage>
        <taxon>Bacteria</taxon>
        <taxon>Pseudomonadati</taxon>
        <taxon>Pseudomonadota</taxon>
        <taxon>Alphaproteobacteria</taxon>
        <taxon>Rhodobacterales</taxon>
        <taxon>Paracoccaceae</taxon>
        <taxon>Rubrimonas</taxon>
    </lineage>
</organism>
<name>A0A1H4FTT8_9RHOB</name>
<sequence length="593" mass="64462">MQRWLGGALAVGCAIAALPVFAQSAERRPNILLVVLDDAGFMDFGAYGSDTRTPTIDALNLTGAQFARYYSTPLCGPSRAALMTGLDPHLVGAGTLTEVLTDEMRQLPAYSMTWRDDQATIASMLKAEGYQTFISGKWGIGDIGANLPHRFGFDRSWVMDSTGSDNYSDKPYLPFYTEVPWYEDGERVPLPDDFYSSRDIVDRMIGYVDQADPGKPFFGFVSFMAVHMPVQAPIEYIDGYNGVFDAGWDVMREQRLQRAIELGLVPETTVLPTPAVGSRPWASLSAEEKAYWARAMQVNAGMMEAADFHLGRLLDHLEARGVLDDTIVIVTSDNGPEYNTLGKTSPEPMRSFEQAWMAYEGWDTDVDNLGLRGSMAAIGQEWASVSAAPLHLFKFNATEGGVRVPLVISGPGVAPVGLVGGRAQVADLTPTMLDLAGIPFAANAFTGRSLKPMLTGAADGVYGEDDAFAIEVSGNAALYRGDWKITKTLDPLGDGSWRLYDIGSDPGETNDLSAQQPDLFREMIAEYDAYAAEMGVFELAPGESARKQANINALKKTAVNYWYLLAPVLGVLAVLAFGAVRLIRLAFRRRAAA</sequence>
<dbReference type="PANTHER" id="PTHR42693:SF33">
    <property type="entry name" value="ARYLSULFATASE"/>
    <property type="match status" value="1"/>
</dbReference>
<protein>
    <submittedName>
        <fullName evidence="8">Arylsulfatase/uncharacterized sulfatase</fullName>
    </submittedName>
</protein>
<feature type="signal peptide" evidence="6">
    <location>
        <begin position="1"/>
        <end position="22"/>
    </location>
</feature>
<accession>A0A1H4FTT8</accession>
<feature type="chain" id="PRO_5011433685" evidence="6">
    <location>
        <begin position="23"/>
        <end position="593"/>
    </location>
</feature>
<evidence type="ECO:0000256" key="5">
    <source>
        <dbReference type="SAM" id="Phobius"/>
    </source>
</evidence>
<dbReference type="CDD" id="cd16025">
    <property type="entry name" value="PAS_like"/>
    <property type="match status" value="1"/>
</dbReference>
<keyword evidence="5" id="KW-0472">Membrane</keyword>
<evidence type="ECO:0000256" key="6">
    <source>
        <dbReference type="SAM" id="SignalP"/>
    </source>
</evidence>
<dbReference type="InterPro" id="IPR000917">
    <property type="entry name" value="Sulfatase_N"/>
</dbReference>
<dbReference type="PANTHER" id="PTHR42693">
    <property type="entry name" value="ARYLSULFATASE FAMILY MEMBER"/>
    <property type="match status" value="1"/>
</dbReference>
<gene>
    <name evidence="8" type="ORF">SAMN05444370_12816</name>
</gene>
<dbReference type="InterPro" id="IPR050738">
    <property type="entry name" value="Sulfatase"/>
</dbReference>
<dbReference type="STRING" id="89524.SAMN05444370_12816"/>
<dbReference type="Gene3D" id="3.30.1120.10">
    <property type="match status" value="1"/>
</dbReference>
<reference evidence="8 9" key="1">
    <citation type="submission" date="2016-10" db="EMBL/GenBank/DDBJ databases">
        <authorList>
            <person name="de Groot N.N."/>
        </authorList>
    </citation>
    <scope>NUCLEOTIDE SEQUENCE [LARGE SCALE GENOMIC DNA]</scope>
    <source>
        <strain evidence="8 9">DSM 15345</strain>
    </source>
</reference>
<dbReference type="Pfam" id="PF00884">
    <property type="entry name" value="Sulfatase"/>
    <property type="match status" value="1"/>
</dbReference>
<evidence type="ECO:0000256" key="3">
    <source>
        <dbReference type="ARBA" id="ARBA00022801"/>
    </source>
</evidence>